<keyword evidence="4" id="KW-0804">Transcription</keyword>
<dbReference type="Gene3D" id="3.40.50.300">
    <property type="entry name" value="P-loop containing nucleotide triphosphate hydrolases"/>
    <property type="match status" value="1"/>
</dbReference>
<feature type="domain" description="OmpR/PhoB-type" evidence="6">
    <location>
        <begin position="1"/>
        <end position="94"/>
    </location>
</feature>
<name>A0ABX1FH33_9PSEU</name>
<dbReference type="InterPro" id="IPR051677">
    <property type="entry name" value="AfsR-DnrI-RedD_regulator"/>
</dbReference>
<comment type="caution">
    <text evidence="7">The sequence shown here is derived from an EMBL/GenBank/DDBJ whole genome shotgun (WGS) entry which is preliminary data.</text>
</comment>
<evidence type="ECO:0000256" key="3">
    <source>
        <dbReference type="ARBA" id="ARBA00023125"/>
    </source>
</evidence>
<feature type="DNA-binding region" description="OmpR/PhoB-type" evidence="5">
    <location>
        <begin position="1"/>
        <end position="94"/>
    </location>
</feature>
<keyword evidence="3 5" id="KW-0238">DNA-binding</keyword>
<dbReference type="PROSITE" id="PS51755">
    <property type="entry name" value="OMPR_PHOB"/>
    <property type="match status" value="1"/>
</dbReference>
<evidence type="ECO:0000259" key="6">
    <source>
        <dbReference type="PROSITE" id="PS51755"/>
    </source>
</evidence>
<dbReference type="Gene3D" id="1.25.40.10">
    <property type="entry name" value="Tetratricopeptide repeat domain"/>
    <property type="match status" value="2"/>
</dbReference>
<dbReference type="Proteomes" id="UP001515943">
    <property type="component" value="Unassembled WGS sequence"/>
</dbReference>
<gene>
    <name evidence="7" type="ORF">FXN61_14155</name>
</gene>
<dbReference type="SUPFAM" id="SSF46894">
    <property type="entry name" value="C-terminal effector domain of the bipartite response regulators"/>
    <property type="match status" value="1"/>
</dbReference>
<accession>A0ABX1FH33</accession>
<dbReference type="Gene3D" id="1.10.10.10">
    <property type="entry name" value="Winged helix-like DNA-binding domain superfamily/Winged helix DNA-binding domain"/>
    <property type="match status" value="1"/>
</dbReference>
<keyword evidence="8" id="KW-1185">Reference proteome</keyword>
<dbReference type="InterPro" id="IPR027417">
    <property type="entry name" value="P-loop_NTPase"/>
</dbReference>
<keyword evidence="2" id="KW-0805">Transcription regulation</keyword>
<organism evidence="7 8">
    <name type="scientific">Lentzea indica</name>
    <dbReference type="NCBI Taxonomy" id="2604800"/>
    <lineage>
        <taxon>Bacteria</taxon>
        <taxon>Bacillati</taxon>
        <taxon>Actinomycetota</taxon>
        <taxon>Actinomycetes</taxon>
        <taxon>Pseudonocardiales</taxon>
        <taxon>Pseudonocardiaceae</taxon>
        <taxon>Lentzea</taxon>
    </lineage>
</organism>
<proteinExistence type="inferred from homology"/>
<evidence type="ECO:0000256" key="2">
    <source>
        <dbReference type="ARBA" id="ARBA00023015"/>
    </source>
</evidence>
<dbReference type="InterPro" id="IPR036388">
    <property type="entry name" value="WH-like_DNA-bd_sf"/>
</dbReference>
<dbReference type="PRINTS" id="PR00364">
    <property type="entry name" value="DISEASERSIST"/>
</dbReference>
<evidence type="ECO:0000313" key="8">
    <source>
        <dbReference type="Proteomes" id="UP001515943"/>
    </source>
</evidence>
<dbReference type="EMBL" id="VSRL01000041">
    <property type="protein sequence ID" value="NKE57913.1"/>
    <property type="molecule type" value="Genomic_DNA"/>
</dbReference>
<evidence type="ECO:0000313" key="7">
    <source>
        <dbReference type="EMBL" id="NKE57913.1"/>
    </source>
</evidence>
<dbReference type="Pfam" id="PF13424">
    <property type="entry name" value="TPR_12"/>
    <property type="match status" value="1"/>
</dbReference>
<dbReference type="SUPFAM" id="SSF48452">
    <property type="entry name" value="TPR-like"/>
    <property type="match status" value="3"/>
</dbReference>
<dbReference type="RefSeq" id="WP_167974096.1">
    <property type="nucleotide sequence ID" value="NZ_VSRL01000041.1"/>
</dbReference>
<sequence length="905" mass="98985">MTVEYRVLGPLEVLLDGEPVPVPAGRGRVLLATLLLRANEFVSVDELVERVWDGEPPAADRAHKTLQTVVMRLRQSLGEANCVRTSSRGYSAEVEPEQLDLTRFRALTALGERRAALELWRGPVLGNVASESLHREDVPQLVEEHVVALERRIDEDLARVTDVLVPELRSLVRQHPLRETFWAQLMLALHRAGQQAEALTVYQEIRTRLADELGVDPGQRLREAHEQVLRGEAPASSVVPRQLPPAHPHFVGREHELARLTEMLRIRPGEPVLISAINGIGGVGKTALALRWAHQVADRFPDGQLYANLRGFDTRAEPLDPVSVTRDFLLALGVPTKEIPASDDAVIAMYRSVLAQRRALVVLDNARDVDQVRPLLPGGAANLVLITSRNRLSGLVAREGAQPVALDVLDQQGAVDLLTERIGAARVAAEPDAVSRLVKRCAGLPLALGIVAARAAYGDSLTALADELEQERLDALDIDDPMTGIRGVFSWSLRSVSEPAARVFVLLGLHPGPDFSIAAAASLAALSPAEARRALNELVACSLVGAANTGRFALHDLLRDYVQERAAELPDEQRLPARQRMFDHYVHMTWAACVPLEGAIRWPELPPPAEFAVVEPIADVDASYGWYEPEHQVLLGVFAQLEAVGADDVLWTYAYSLHNYLLRSSRLGEAADIEARGLAAAQREGSVFGQSRLNRALAGAYMAARDLVKAEFHMGEGLRCDEELGDENGVSNVSRGLAFLCELQGKHDEGLAVLRRIHPMAVNLKTKFEKASYLSAYGRAHHLVGDNERALELCLDAQALYVELNRPAGDVSRSMNHETLADIYTALGRHADAIENCQASVRMLRAIRDIHNLADVLVQLSKAQIAAGDPDAARESLDEALSLCERMEAGNANSQRVRELLASLD</sequence>
<evidence type="ECO:0000256" key="4">
    <source>
        <dbReference type="ARBA" id="ARBA00023163"/>
    </source>
</evidence>
<dbReference type="SMART" id="SM00862">
    <property type="entry name" value="Trans_reg_C"/>
    <property type="match status" value="1"/>
</dbReference>
<dbReference type="CDD" id="cd15831">
    <property type="entry name" value="BTAD"/>
    <property type="match status" value="1"/>
</dbReference>
<dbReference type="InterPro" id="IPR005158">
    <property type="entry name" value="BTAD"/>
</dbReference>
<dbReference type="Pfam" id="PF03704">
    <property type="entry name" value="BTAD"/>
    <property type="match status" value="1"/>
</dbReference>
<dbReference type="PANTHER" id="PTHR35807:SF1">
    <property type="entry name" value="TRANSCRIPTIONAL REGULATOR REDD"/>
    <property type="match status" value="1"/>
</dbReference>
<dbReference type="InterPro" id="IPR016032">
    <property type="entry name" value="Sig_transdc_resp-reg_C-effctor"/>
</dbReference>
<protein>
    <submittedName>
        <fullName evidence="7">Tetratricopeptide repeat protein</fullName>
    </submittedName>
</protein>
<evidence type="ECO:0000256" key="1">
    <source>
        <dbReference type="ARBA" id="ARBA00005820"/>
    </source>
</evidence>
<evidence type="ECO:0000256" key="5">
    <source>
        <dbReference type="PROSITE-ProRule" id="PRU01091"/>
    </source>
</evidence>
<dbReference type="PANTHER" id="PTHR35807">
    <property type="entry name" value="TRANSCRIPTIONAL REGULATOR REDD-RELATED"/>
    <property type="match status" value="1"/>
</dbReference>
<reference evidence="7 8" key="1">
    <citation type="submission" date="2019-08" db="EMBL/GenBank/DDBJ databases">
        <title>Lentzea from Indian Himalayas.</title>
        <authorList>
            <person name="Mandal S."/>
            <person name="Mallick Gupta A."/>
            <person name="Maiti P.K."/>
            <person name="Sarkar J."/>
            <person name="Mandal S."/>
        </authorList>
    </citation>
    <scope>NUCLEOTIDE SEQUENCE [LARGE SCALE GENOMIC DNA]</scope>
    <source>
        <strain evidence="7 8">PSKA42</strain>
    </source>
</reference>
<dbReference type="SUPFAM" id="SSF52540">
    <property type="entry name" value="P-loop containing nucleoside triphosphate hydrolases"/>
    <property type="match status" value="1"/>
</dbReference>
<dbReference type="Pfam" id="PF00486">
    <property type="entry name" value="Trans_reg_C"/>
    <property type="match status" value="1"/>
</dbReference>
<dbReference type="SMART" id="SM01043">
    <property type="entry name" value="BTAD"/>
    <property type="match status" value="1"/>
</dbReference>
<dbReference type="InterPro" id="IPR011990">
    <property type="entry name" value="TPR-like_helical_dom_sf"/>
</dbReference>
<dbReference type="InterPro" id="IPR001867">
    <property type="entry name" value="OmpR/PhoB-type_DNA-bd"/>
</dbReference>
<comment type="similarity">
    <text evidence="1">Belongs to the AfsR/DnrI/RedD regulatory family.</text>
</comment>